<organism evidence="3 4">
    <name type="scientific">Candidatus Synchoanobacter obligatus</name>
    <dbReference type="NCBI Taxonomy" id="2919597"/>
    <lineage>
        <taxon>Bacteria</taxon>
        <taxon>Pseudomonadati</taxon>
        <taxon>Pseudomonadota</taxon>
        <taxon>Gammaproteobacteria</taxon>
        <taxon>Candidatus Comchoanobacterales</taxon>
        <taxon>Candidatus Comchoanobacteraceae</taxon>
        <taxon>Candidatus Synchoanobacter</taxon>
    </lineage>
</organism>
<feature type="domain" description="Mur ligase central" evidence="2">
    <location>
        <begin position="96"/>
        <end position="256"/>
    </location>
</feature>
<dbReference type="Proteomes" id="UP001320768">
    <property type="component" value="Unassembled WGS sequence"/>
</dbReference>
<dbReference type="InterPro" id="IPR004101">
    <property type="entry name" value="Mur_ligase_C"/>
</dbReference>
<comment type="caution">
    <text evidence="3">The sequence shown here is derived from an EMBL/GenBank/DDBJ whole genome shotgun (WGS) entry which is preliminary data.</text>
</comment>
<evidence type="ECO:0000259" key="1">
    <source>
        <dbReference type="Pfam" id="PF02875"/>
    </source>
</evidence>
<dbReference type="PANTHER" id="PTHR43445">
    <property type="entry name" value="UDP-N-ACETYLMURAMATE--L-ALANINE LIGASE-RELATED"/>
    <property type="match status" value="1"/>
</dbReference>
<dbReference type="SUPFAM" id="SSF53623">
    <property type="entry name" value="MurD-like peptide ligases, catalytic domain"/>
    <property type="match status" value="1"/>
</dbReference>
<dbReference type="Gene3D" id="3.90.190.20">
    <property type="entry name" value="Mur ligase, C-terminal domain"/>
    <property type="match status" value="1"/>
</dbReference>
<proteinExistence type="predicted"/>
<dbReference type="InterPro" id="IPR050061">
    <property type="entry name" value="MurCDEF_pg_biosynth"/>
</dbReference>
<dbReference type="SUPFAM" id="SSF51984">
    <property type="entry name" value="MurCD N-terminal domain"/>
    <property type="match status" value="1"/>
</dbReference>
<reference evidence="3 4" key="1">
    <citation type="journal article" date="2022" name="Nat. Microbiol.">
        <title>The microbiome of a bacterivorous marine choanoflagellate contains a resource-demanding obligate bacterial associate.</title>
        <authorList>
            <person name="Needham D.M."/>
            <person name="Poirier C."/>
            <person name="Bachy C."/>
            <person name="George E.E."/>
            <person name="Wilken S."/>
            <person name="Yung C.C.M."/>
            <person name="Limardo A.J."/>
            <person name="Morando M."/>
            <person name="Sudek L."/>
            <person name="Malmstrom R.R."/>
            <person name="Keeling P.J."/>
            <person name="Santoro A.E."/>
            <person name="Worden A.Z."/>
        </authorList>
    </citation>
    <scope>NUCLEOTIDE SEQUENCE [LARGE SCALE GENOMIC DNA]</scope>
    <source>
        <strain evidence="3 4">Comchoano-2</strain>
    </source>
</reference>
<dbReference type="Gene3D" id="3.40.1190.10">
    <property type="entry name" value="Mur-like, catalytic domain"/>
    <property type="match status" value="1"/>
</dbReference>
<dbReference type="PANTHER" id="PTHR43445:SF5">
    <property type="entry name" value="UDP-N-ACETYLMURAMATE--L-ALANYL-GAMMA-D-GLUTAMYL-MESO-2,6-DIAMINOHEPTANDIOATE LIGASE"/>
    <property type="match status" value="1"/>
</dbReference>
<sequence>MAGIAVLASQKGHKVIGYDKAFQPPMKKVLEDIDITLHRGYPKELVLNDADMVIVGNQLKRSDPIIQFLVAKRHKLYSGPEWLMTYVLRDRRVIAVTGTHGKTTITSMISWMLKQLGQDPGYLIGGYVEQLQGCANLGTGDVFVIEADEYDTAFFDKRPKFLHYWPSCVVISHIDFDHADVYPSLEAMVQQYKYLMRLLPADGAVVATGIPASLQDQMTAFGLKYVQYSVSKAKKQGMVLPKQLVGDFNLANILAAVETGCILGLDREKALSVLNHFHGVDRRQMVRYQGAVWAYDDFAHHPKAVAQVCQALSARGRVMLIYHPGTYTQRHGVMDESTYAALLQANKAYILLPPKHQIDLSVYASKHIVVCEQEAALSERVISDLQEGDQVVVTSAYYLSELWTILLAGIQKKFGDTVCISIEEGVA</sequence>
<evidence type="ECO:0000313" key="4">
    <source>
        <dbReference type="Proteomes" id="UP001320768"/>
    </source>
</evidence>
<evidence type="ECO:0008006" key="5">
    <source>
        <dbReference type="Google" id="ProtNLM"/>
    </source>
</evidence>
<evidence type="ECO:0000313" key="3">
    <source>
        <dbReference type="EMBL" id="MCP8351996.1"/>
    </source>
</evidence>
<dbReference type="InterPro" id="IPR013221">
    <property type="entry name" value="Mur_ligase_cen"/>
</dbReference>
<dbReference type="EMBL" id="JAKUDN010000001">
    <property type="protein sequence ID" value="MCP8351996.1"/>
    <property type="molecule type" value="Genomic_DNA"/>
</dbReference>
<protein>
    <recommendedName>
        <fullName evidence="5">UDP-N-acetylmuramate:L-alanyl-gamma-D-glutamyl-meso-diaminopimelate ligase</fullName>
    </recommendedName>
</protein>
<dbReference type="Pfam" id="PF08245">
    <property type="entry name" value="Mur_ligase_M"/>
    <property type="match status" value="1"/>
</dbReference>
<feature type="domain" description="Mur ligase C-terminal" evidence="1">
    <location>
        <begin position="282"/>
        <end position="396"/>
    </location>
</feature>
<dbReference type="SUPFAM" id="SSF53244">
    <property type="entry name" value="MurD-like peptide ligases, peptide-binding domain"/>
    <property type="match status" value="1"/>
</dbReference>
<dbReference type="Gene3D" id="3.40.50.720">
    <property type="entry name" value="NAD(P)-binding Rossmann-like Domain"/>
    <property type="match status" value="1"/>
</dbReference>
<dbReference type="InterPro" id="IPR036615">
    <property type="entry name" value="Mur_ligase_C_dom_sf"/>
</dbReference>
<dbReference type="InterPro" id="IPR036565">
    <property type="entry name" value="Mur-like_cat_sf"/>
</dbReference>
<name>A0ABT1L4W3_9GAMM</name>
<gene>
    <name evidence="3" type="ORF">MKS91_01645</name>
</gene>
<accession>A0ABT1L4W3</accession>
<dbReference type="Pfam" id="PF02875">
    <property type="entry name" value="Mur_ligase_C"/>
    <property type="match status" value="1"/>
</dbReference>
<keyword evidence="4" id="KW-1185">Reference proteome</keyword>
<evidence type="ECO:0000259" key="2">
    <source>
        <dbReference type="Pfam" id="PF08245"/>
    </source>
</evidence>